<evidence type="ECO:0000256" key="1">
    <source>
        <dbReference type="SAM" id="MobiDB-lite"/>
    </source>
</evidence>
<comment type="caution">
    <text evidence="2">The sequence shown here is derived from an EMBL/GenBank/DDBJ whole genome shotgun (WGS) entry which is preliminary data.</text>
</comment>
<sequence length="113" mass="12191">MGVGGGGKEAVLQHATTPRLSPRPSPHLSPGAQPGTAAPQASPPNESLIEDEAAFHRLYSTNIAAVFVETLRISRGLAARPLCKRIPRARLVPRPYHPRLGQKATLQEHGWIH</sequence>
<keyword evidence="3" id="KW-1185">Reference proteome</keyword>
<dbReference type="EMBL" id="LAZP02000330">
    <property type="protein sequence ID" value="PFH58087.1"/>
    <property type="molecule type" value="Genomic_DNA"/>
</dbReference>
<proteinExistence type="predicted"/>
<dbReference type="AlphaFoldDB" id="A0A2A9PAZ4"/>
<feature type="compositionally biased region" description="Low complexity" evidence="1">
    <location>
        <begin position="28"/>
        <end position="44"/>
    </location>
</feature>
<protein>
    <submittedName>
        <fullName evidence="2">Uncharacterized protein</fullName>
    </submittedName>
</protein>
<organism evidence="2 3">
    <name type="scientific">Ophiocordyceps unilateralis</name>
    <name type="common">Zombie-ant fungus</name>
    <name type="synonym">Torrubia unilateralis</name>
    <dbReference type="NCBI Taxonomy" id="268505"/>
    <lineage>
        <taxon>Eukaryota</taxon>
        <taxon>Fungi</taxon>
        <taxon>Dikarya</taxon>
        <taxon>Ascomycota</taxon>
        <taxon>Pezizomycotina</taxon>
        <taxon>Sordariomycetes</taxon>
        <taxon>Hypocreomycetidae</taxon>
        <taxon>Hypocreales</taxon>
        <taxon>Ophiocordycipitaceae</taxon>
        <taxon>Ophiocordyceps</taxon>
    </lineage>
</organism>
<evidence type="ECO:0000313" key="2">
    <source>
        <dbReference type="EMBL" id="PFH58087.1"/>
    </source>
</evidence>
<dbReference type="Proteomes" id="UP000037136">
    <property type="component" value="Unassembled WGS sequence"/>
</dbReference>
<reference evidence="2 3" key="1">
    <citation type="journal article" date="2015" name="BMC Genomics">
        <title>Gene expression during zombie ant biting behavior reflects the complexity underlying fungal parasitic behavioral manipulation.</title>
        <authorList>
            <person name="de Bekker C."/>
            <person name="Ohm R.A."/>
            <person name="Loreto R.G."/>
            <person name="Sebastian A."/>
            <person name="Albert I."/>
            <person name="Merrow M."/>
            <person name="Brachmann A."/>
            <person name="Hughes D.P."/>
        </authorList>
    </citation>
    <scope>NUCLEOTIDE SEQUENCE [LARGE SCALE GENOMIC DNA]</scope>
    <source>
        <strain evidence="2 3">SC16a</strain>
    </source>
</reference>
<gene>
    <name evidence="2" type="ORF">XA68_14189</name>
</gene>
<evidence type="ECO:0000313" key="3">
    <source>
        <dbReference type="Proteomes" id="UP000037136"/>
    </source>
</evidence>
<name>A0A2A9PAZ4_OPHUN</name>
<reference evidence="2 3" key="2">
    <citation type="journal article" date="2017" name="Sci. Rep.">
        <title>Ant-infecting Ophiocordyceps genomes reveal a high diversity of potential behavioral manipulation genes and a possible major role for enterotoxins.</title>
        <authorList>
            <person name="de Bekker C."/>
            <person name="Ohm R.A."/>
            <person name="Evans H.C."/>
            <person name="Brachmann A."/>
            <person name="Hughes D.P."/>
        </authorList>
    </citation>
    <scope>NUCLEOTIDE SEQUENCE [LARGE SCALE GENOMIC DNA]</scope>
    <source>
        <strain evidence="2 3">SC16a</strain>
    </source>
</reference>
<accession>A0A2A9PAZ4</accession>
<feature type="region of interest" description="Disordered" evidence="1">
    <location>
        <begin position="1"/>
        <end position="48"/>
    </location>
</feature>